<dbReference type="SUPFAM" id="SSF46894">
    <property type="entry name" value="C-terminal effector domain of the bipartite response regulators"/>
    <property type="match status" value="1"/>
</dbReference>
<dbReference type="AlphaFoldDB" id="A0A2V1GZH0"/>
<dbReference type="InterPro" id="IPR058245">
    <property type="entry name" value="NreC/VraR/RcsB-like_REC"/>
</dbReference>
<organism evidence="6 7">
    <name type="scientific">Pelagibaculum spongiae</name>
    <dbReference type="NCBI Taxonomy" id="2080658"/>
    <lineage>
        <taxon>Bacteria</taxon>
        <taxon>Pseudomonadati</taxon>
        <taxon>Pseudomonadota</taxon>
        <taxon>Gammaproteobacteria</taxon>
        <taxon>Oceanospirillales</taxon>
        <taxon>Pelagibaculum</taxon>
    </lineage>
</organism>
<dbReference type="InterPro" id="IPR001789">
    <property type="entry name" value="Sig_transdc_resp-reg_receiver"/>
</dbReference>
<dbReference type="Gene3D" id="3.40.50.2300">
    <property type="match status" value="1"/>
</dbReference>
<gene>
    <name evidence="6" type="ORF">DC094_03725</name>
</gene>
<dbReference type="PROSITE" id="PS50043">
    <property type="entry name" value="HTH_LUXR_2"/>
    <property type="match status" value="1"/>
</dbReference>
<dbReference type="SUPFAM" id="SSF52172">
    <property type="entry name" value="CheY-like"/>
    <property type="match status" value="1"/>
</dbReference>
<feature type="domain" description="Response regulatory" evidence="5">
    <location>
        <begin position="9"/>
        <end position="125"/>
    </location>
</feature>
<keyword evidence="2 6" id="KW-0238">DNA-binding</keyword>
<evidence type="ECO:0000259" key="5">
    <source>
        <dbReference type="PROSITE" id="PS50110"/>
    </source>
</evidence>
<dbReference type="GO" id="GO:0000160">
    <property type="term" value="P:phosphorelay signal transduction system"/>
    <property type="evidence" value="ECO:0007669"/>
    <property type="project" value="InterPro"/>
</dbReference>
<reference evidence="6 7" key="1">
    <citation type="submission" date="2018-04" db="EMBL/GenBank/DDBJ databases">
        <title>Thalassorhabdus spongiae gen. nov., sp. nov., isolated from a marine sponge in South-West Iceland.</title>
        <authorList>
            <person name="Knobloch S."/>
            <person name="Daussin A."/>
            <person name="Johannsson R."/>
            <person name="Marteinsson V.T."/>
        </authorList>
    </citation>
    <scope>NUCLEOTIDE SEQUENCE [LARGE SCALE GENOMIC DNA]</scope>
    <source>
        <strain evidence="6 7">Hp12</strain>
    </source>
</reference>
<dbReference type="Pfam" id="PF00072">
    <property type="entry name" value="Response_reg"/>
    <property type="match status" value="1"/>
</dbReference>
<dbReference type="OrthoDB" id="9814495at2"/>
<evidence type="ECO:0000256" key="1">
    <source>
        <dbReference type="ARBA" id="ARBA00022553"/>
    </source>
</evidence>
<protein>
    <submittedName>
        <fullName evidence="6">DNA-binding response regulator</fullName>
    </submittedName>
</protein>
<dbReference type="CDD" id="cd06170">
    <property type="entry name" value="LuxR_C_like"/>
    <property type="match status" value="1"/>
</dbReference>
<dbReference type="InterPro" id="IPR051015">
    <property type="entry name" value="EvgA-like"/>
</dbReference>
<evidence type="ECO:0000256" key="2">
    <source>
        <dbReference type="ARBA" id="ARBA00023125"/>
    </source>
</evidence>
<dbReference type="Pfam" id="PF00196">
    <property type="entry name" value="GerE"/>
    <property type="match status" value="1"/>
</dbReference>
<dbReference type="RefSeq" id="WP_116685721.1">
    <property type="nucleotide sequence ID" value="NZ_CAWNYD010000001.1"/>
</dbReference>
<dbReference type="PROSITE" id="PS50110">
    <property type="entry name" value="RESPONSE_REGULATORY"/>
    <property type="match status" value="1"/>
</dbReference>
<dbReference type="InterPro" id="IPR000792">
    <property type="entry name" value="Tscrpt_reg_LuxR_C"/>
</dbReference>
<dbReference type="PANTHER" id="PTHR45566">
    <property type="entry name" value="HTH-TYPE TRANSCRIPTIONAL REGULATOR YHJB-RELATED"/>
    <property type="match status" value="1"/>
</dbReference>
<dbReference type="InterPro" id="IPR011006">
    <property type="entry name" value="CheY-like_superfamily"/>
</dbReference>
<evidence type="ECO:0000259" key="4">
    <source>
        <dbReference type="PROSITE" id="PS50043"/>
    </source>
</evidence>
<feature type="modified residue" description="4-aspartylphosphate" evidence="3">
    <location>
        <position position="60"/>
    </location>
</feature>
<dbReference type="CDD" id="cd17535">
    <property type="entry name" value="REC_NarL-like"/>
    <property type="match status" value="1"/>
</dbReference>
<evidence type="ECO:0000313" key="7">
    <source>
        <dbReference type="Proteomes" id="UP000244906"/>
    </source>
</evidence>
<name>A0A2V1GZH0_9GAMM</name>
<dbReference type="PRINTS" id="PR00038">
    <property type="entry name" value="HTHLUXR"/>
</dbReference>
<feature type="domain" description="HTH luxR-type" evidence="4">
    <location>
        <begin position="136"/>
        <end position="201"/>
    </location>
</feature>
<dbReference type="EMBL" id="QDDL01000001">
    <property type="protein sequence ID" value="PVZ72136.1"/>
    <property type="molecule type" value="Genomic_DNA"/>
</dbReference>
<dbReference type="PANTHER" id="PTHR45566:SF1">
    <property type="entry name" value="HTH-TYPE TRANSCRIPTIONAL REGULATOR YHJB-RELATED"/>
    <property type="match status" value="1"/>
</dbReference>
<dbReference type="InterPro" id="IPR016032">
    <property type="entry name" value="Sig_transdc_resp-reg_C-effctor"/>
</dbReference>
<dbReference type="SMART" id="SM00421">
    <property type="entry name" value="HTH_LUXR"/>
    <property type="match status" value="1"/>
</dbReference>
<evidence type="ECO:0000256" key="3">
    <source>
        <dbReference type="PROSITE-ProRule" id="PRU00169"/>
    </source>
</evidence>
<evidence type="ECO:0000313" key="6">
    <source>
        <dbReference type="EMBL" id="PVZ72136.1"/>
    </source>
</evidence>
<proteinExistence type="predicted"/>
<dbReference type="Proteomes" id="UP000244906">
    <property type="component" value="Unassembled WGS sequence"/>
</dbReference>
<keyword evidence="1 3" id="KW-0597">Phosphoprotein</keyword>
<dbReference type="GO" id="GO:0003677">
    <property type="term" value="F:DNA binding"/>
    <property type="evidence" value="ECO:0007669"/>
    <property type="project" value="UniProtKB-KW"/>
</dbReference>
<keyword evidence="7" id="KW-1185">Reference proteome</keyword>
<dbReference type="SMART" id="SM00448">
    <property type="entry name" value="REC"/>
    <property type="match status" value="1"/>
</dbReference>
<dbReference type="GO" id="GO:0006355">
    <property type="term" value="P:regulation of DNA-templated transcription"/>
    <property type="evidence" value="ECO:0007669"/>
    <property type="project" value="InterPro"/>
</dbReference>
<accession>A0A2V1GZH0</accession>
<comment type="caution">
    <text evidence="6">The sequence shown here is derived from an EMBL/GenBank/DDBJ whole genome shotgun (WGS) entry which is preliminary data.</text>
</comment>
<sequence>MQQLNTKANVLIIDDHDLFLDGIKLLLSQNNEQLIVFSANNTIQATKTLQQQNIDLMLVDLDIPGTDGLTFVQSLLEQNQIIPFCILSATDNPMLVTKALKMGASGFIPKSASGQQMMNAIDRMLSGEIVEIPPAYLNKQDGYTTRQLQILQLLANGLSNKEIARELTISAETIKSHLKIIFQKMQVSNRTECIAHIIKKKVI</sequence>